<evidence type="ECO:0000313" key="2">
    <source>
        <dbReference type="Proteomes" id="UP000268014"/>
    </source>
</evidence>
<dbReference type="OrthoDB" id="5851039at2759"/>
<dbReference type="OMA" id="WEMGEPP"/>
<dbReference type="Proteomes" id="UP000268014">
    <property type="component" value="Unassembled WGS sequence"/>
</dbReference>
<dbReference type="AlphaFoldDB" id="A0A0N4W7S5"/>
<dbReference type="WBParaSite" id="HPLM_0000620801-mRNA-1">
    <property type="protein sequence ID" value="HPLM_0000620801-mRNA-1"/>
    <property type="gene ID" value="HPLM_0000620801"/>
</dbReference>
<organism evidence="3">
    <name type="scientific">Haemonchus placei</name>
    <name type="common">Barber's pole worm</name>
    <dbReference type="NCBI Taxonomy" id="6290"/>
    <lineage>
        <taxon>Eukaryota</taxon>
        <taxon>Metazoa</taxon>
        <taxon>Ecdysozoa</taxon>
        <taxon>Nematoda</taxon>
        <taxon>Chromadorea</taxon>
        <taxon>Rhabditida</taxon>
        <taxon>Rhabditina</taxon>
        <taxon>Rhabditomorpha</taxon>
        <taxon>Strongyloidea</taxon>
        <taxon>Trichostrongylidae</taxon>
        <taxon>Haemonchus</taxon>
    </lineage>
</organism>
<reference evidence="1 2" key="2">
    <citation type="submission" date="2018-11" db="EMBL/GenBank/DDBJ databases">
        <authorList>
            <consortium name="Pathogen Informatics"/>
        </authorList>
    </citation>
    <scope>NUCLEOTIDE SEQUENCE [LARGE SCALE GENOMIC DNA]</scope>
    <source>
        <strain evidence="1 2">MHpl1</strain>
    </source>
</reference>
<gene>
    <name evidence="1" type="ORF">HPLM_LOCUS6200</name>
</gene>
<proteinExistence type="predicted"/>
<evidence type="ECO:0000313" key="1">
    <source>
        <dbReference type="EMBL" id="VDO28278.1"/>
    </source>
</evidence>
<keyword evidence="2" id="KW-1185">Reference proteome</keyword>
<evidence type="ECO:0000313" key="3">
    <source>
        <dbReference type="WBParaSite" id="HPLM_0000620801-mRNA-1"/>
    </source>
</evidence>
<protein>
    <submittedName>
        <fullName evidence="3">Lipoprotein LprE</fullName>
    </submittedName>
</protein>
<dbReference type="EMBL" id="UZAF01016458">
    <property type="protein sequence ID" value="VDO28278.1"/>
    <property type="molecule type" value="Genomic_DNA"/>
</dbReference>
<accession>A0A0N4W7S5</accession>
<reference evidence="3" key="1">
    <citation type="submission" date="2017-02" db="UniProtKB">
        <authorList>
            <consortium name="WormBaseParasite"/>
        </authorList>
    </citation>
    <scope>IDENTIFICATION</scope>
</reference>
<name>A0A0N4W7S5_HAEPC</name>
<sequence length="108" mass="11750">MTTTVPPTLEEVCPALVQTPTATDFPDGIMTFVYNQNRTSVVATCSQTDPAFDLNAAIVANRLNFLDFGPRNVSFPGTCNSTLMRWEMGEPPLLIDTLECLLTNPPNG</sequence>